<comment type="caution">
    <text evidence="11">The sequence shown here is derived from an EMBL/GenBank/DDBJ whole genome shotgun (WGS) entry which is preliminary data.</text>
</comment>
<evidence type="ECO:0000256" key="3">
    <source>
        <dbReference type="ARBA" id="ARBA00022723"/>
    </source>
</evidence>
<dbReference type="InterPro" id="IPR000008">
    <property type="entry name" value="C2_dom"/>
</dbReference>
<dbReference type="Pfam" id="PF08150">
    <property type="entry name" value="FerB"/>
    <property type="match status" value="1"/>
</dbReference>
<dbReference type="GO" id="GO:0046872">
    <property type="term" value="F:metal ion binding"/>
    <property type="evidence" value="ECO:0007669"/>
    <property type="project" value="UniProtKB-KW"/>
</dbReference>
<evidence type="ECO:0000256" key="2">
    <source>
        <dbReference type="ARBA" id="ARBA00022692"/>
    </source>
</evidence>
<dbReference type="Proteomes" id="UP000291343">
    <property type="component" value="Unassembled WGS sequence"/>
</dbReference>
<dbReference type="SMART" id="SM01202">
    <property type="entry name" value="FerI"/>
    <property type="match status" value="1"/>
</dbReference>
<dbReference type="Pfam" id="PF00168">
    <property type="entry name" value="C2"/>
    <property type="match status" value="3"/>
</dbReference>
<sequence>MTKRNIYNICISILEAKHLAWIDSKTFVEIEIDGKKKCTKVKECSDRPFFNEYFVFEMRKSLSDLMNTDIEISIYKPRTNLRRKKLLASTKFDIGTVWNKKDHQFYHEWFTLRYREKEKGFLQCDIRILSADSEPTHQLSSFGASQSLYKKGIKDEVISVAVYFLRIYRGGDMYNFEQSKKHLKISVGVTFCGITMKTSDQRDTVNPVWNEEFKVFNPFPPAHYKLKLDLIINDKEVSSVSILMDELSCSHGEHKGFLPTFGPAHKYFYSSHNTYLGYIIFSLEAIKMRDGREDVKRVWKRVQIAGLVEEKHFGFQYVSCYCMIYEVSMLNKSLCLNQELSVSIEFGREGLVESSESNLTKPIAAEQTEGNYCWLPFGRQKPCLYVKDNLPDTRWRLFMTNNLKRICKKLDDNLYLINKEEDTNHKTKLIVDTLKMLKADCENVNFIPGSTQLDKDRMMLVKSLLNTVSTDASSIMKENSLKKMYNDTRGLLDALRKFVRDPQDSLPSIILTVWKNSKRIYTCRIQPEDVIHANSPHFCGSSCGQLQTIFMDELPSIQNRRKHWAKIDCCIWLGVQNDISQWSTALPDGFTYCSMILNARSFPERHSVFSIENTNSQRSSTASITEVPVCIRYQNYVNCICHVYIEQAYFEDQCLFHTPSHNTVRVVFQNRSSETQEVYGMQQIIWSESLITAPVTLYGVRHYFENNSIALVVEVWQRNKRVKEKVSLVGNACLGVKLRTDNIESRDLEIYDIIQESARVGKLFMSAELMEVDEELEDSILKFGRTKFPSLKTALYRLEVYFLGVRGDLKYQSANVCVKITVGKYCLSSSPLILQKGSSYFSKQDLIVKDMILPKSKTITPMMIINLVDIVEGGTKKYTGFCSIGDIYDKFKYCPITPDEWHKVQNFDEFHSFISMRKSFNHTDFSESERKKSFIEKIICKPPALLLDILWLLKKAIFYILYLVRKIFSRYQILDNNKNFENLAEPVLRVRKEEKNDWWSKYFASKKLVENSNNNNINESGNVTIYSINNRPSLEFYTGELEHYFDGFTDCLRVFKLTQSEMNGTPENHTFCKVKAAVVLYEVPRPDQQLLTRDGRPLNDSSQVLSSHLVPSNHFSPLPCLSISSTPHHCPTPLRSPSPPTPPSPPAPHQRLMLRVYIIQAYNLYAKHGQSLNPYISASVSSASVERFATNMSDQSNPCFGLNFELLAELPKDYELTVKVMNFVRFGKNELIGETKVDLENRFYTKHWARCGLQTRYERKGFNSWRDQFQPSEILENLCEENNLPPPIFMPTSIIVAGKEFIFPPFDRDSKEAMSLNVLLRWEEIPIVGCKLVREHIETRPLYKPQCPGIIQGYIEMWVDIFDLNKPHPLTPLLDITPREPEAFELRVIIYKTCKVFLVDATLSVAYKHSDIYVKGWMLGKADAQSTDVHFKSITGDGDFNWRFIFPFKYLAEEGCITPNTDWQTTASKKKIQATKVPPRIYLQVCDKERLLPDQLIGLLSLDLRYMIKGASRWWLCQSQVDESPRNTINLFEERKTRGWWPFYGSQRFRQENKITGYLEAEFHLVTHFEALRSPVGYGRSEPDGLPYPKRKIVKYTFWLLPCRVVLHMIGLNKMTILLSLAIAGVILFVLLGIYTIPSTVVQRMINGAH</sequence>
<dbReference type="SMR" id="A0A482XFV6"/>
<dbReference type="Pfam" id="PF22901">
    <property type="entry name" value="dsrm_Ferlin"/>
    <property type="match status" value="1"/>
</dbReference>
<evidence type="ECO:0000256" key="9">
    <source>
        <dbReference type="SAM" id="Phobius"/>
    </source>
</evidence>
<evidence type="ECO:0000259" key="10">
    <source>
        <dbReference type="PROSITE" id="PS50004"/>
    </source>
</evidence>
<proteinExistence type="predicted"/>
<dbReference type="SMART" id="SM00239">
    <property type="entry name" value="C2"/>
    <property type="match status" value="4"/>
</dbReference>
<feature type="transmembrane region" description="Helical" evidence="9">
    <location>
        <begin position="1617"/>
        <end position="1637"/>
    </location>
</feature>
<dbReference type="InterPro" id="IPR037725">
    <property type="entry name" value="C2F_Ferlin"/>
</dbReference>
<comment type="subcellular location">
    <subcellularLocation>
        <location evidence="1">Membrane</location>
        <topology evidence="1">Single-pass membrane protein</topology>
    </subcellularLocation>
</comment>
<keyword evidence="12" id="KW-1185">Reference proteome</keyword>
<dbReference type="PROSITE" id="PS50004">
    <property type="entry name" value="C2"/>
    <property type="match status" value="2"/>
</dbReference>
<evidence type="ECO:0000256" key="5">
    <source>
        <dbReference type="ARBA" id="ARBA00022837"/>
    </source>
</evidence>
<dbReference type="InterPro" id="IPR032362">
    <property type="entry name" value="Ferlin_C"/>
</dbReference>
<dbReference type="InterPro" id="IPR037724">
    <property type="entry name" value="C2E_Ferlin"/>
</dbReference>
<evidence type="ECO:0000313" key="11">
    <source>
        <dbReference type="EMBL" id="RZF44251.1"/>
    </source>
</evidence>
<dbReference type="CDD" id="cd08374">
    <property type="entry name" value="C2F_Ferlin"/>
    <property type="match status" value="1"/>
</dbReference>
<feature type="compositionally biased region" description="Pro residues" evidence="8">
    <location>
        <begin position="1134"/>
        <end position="1148"/>
    </location>
</feature>
<protein>
    <recommendedName>
        <fullName evidence="10">C2 domain-containing protein</fullName>
    </recommendedName>
</protein>
<name>A0A482XFV6_LAOST</name>
<dbReference type="STRING" id="195883.A0A482XFV6"/>
<evidence type="ECO:0000256" key="8">
    <source>
        <dbReference type="SAM" id="MobiDB-lite"/>
    </source>
</evidence>
<dbReference type="InterPro" id="IPR012561">
    <property type="entry name" value="Ferlin_B-domain"/>
</dbReference>
<keyword evidence="7 9" id="KW-0472">Membrane</keyword>
<accession>A0A482XFV6</accession>
<dbReference type="EMBL" id="QKKF02011224">
    <property type="protein sequence ID" value="RZF44251.1"/>
    <property type="molecule type" value="Genomic_DNA"/>
</dbReference>
<organism evidence="11 12">
    <name type="scientific">Laodelphax striatellus</name>
    <name type="common">Small brown planthopper</name>
    <name type="synonym">Delphax striatella</name>
    <dbReference type="NCBI Taxonomy" id="195883"/>
    <lineage>
        <taxon>Eukaryota</taxon>
        <taxon>Metazoa</taxon>
        <taxon>Ecdysozoa</taxon>
        <taxon>Arthropoda</taxon>
        <taxon>Hexapoda</taxon>
        <taxon>Insecta</taxon>
        <taxon>Pterygota</taxon>
        <taxon>Neoptera</taxon>
        <taxon>Paraneoptera</taxon>
        <taxon>Hemiptera</taxon>
        <taxon>Auchenorrhyncha</taxon>
        <taxon>Fulgoroidea</taxon>
        <taxon>Delphacidae</taxon>
        <taxon>Criomorphinae</taxon>
        <taxon>Laodelphax</taxon>
    </lineage>
</organism>
<feature type="region of interest" description="Disordered" evidence="8">
    <location>
        <begin position="1129"/>
        <end position="1149"/>
    </location>
</feature>
<gene>
    <name evidence="11" type="ORF">LSTR_LSTR003891</name>
</gene>
<dbReference type="CDD" id="cd04037">
    <property type="entry name" value="C2E_Ferlin"/>
    <property type="match status" value="1"/>
</dbReference>
<dbReference type="Gene3D" id="2.60.40.150">
    <property type="entry name" value="C2 domain"/>
    <property type="match status" value="3"/>
</dbReference>
<evidence type="ECO:0000313" key="12">
    <source>
        <dbReference type="Proteomes" id="UP000291343"/>
    </source>
</evidence>
<dbReference type="GO" id="GO:0016020">
    <property type="term" value="C:membrane"/>
    <property type="evidence" value="ECO:0007669"/>
    <property type="project" value="UniProtKB-SubCell"/>
</dbReference>
<keyword evidence="3" id="KW-0479">Metal-binding</keyword>
<dbReference type="OrthoDB" id="10059618at2759"/>
<reference evidence="11 12" key="1">
    <citation type="journal article" date="2017" name="Gigascience">
        <title>Genome sequence of the small brown planthopper, Laodelphax striatellus.</title>
        <authorList>
            <person name="Zhu J."/>
            <person name="Jiang F."/>
            <person name="Wang X."/>
            <person name="Yang P."/>
            <person name="Bao Y."/>
            <person name="Zhao W."/>
            <person name="Wang W."/>
            <person name="Lu H."/>
            <person name="Wang Q."/>
            <person name="Cui N."/>
            <person name="Li J."/>
            <person name="Chen X."/>
            <person name="Luo L."/>
            <person name="Yu J."/>
            <person name="Kang L."/>
            <person name="Cui F."/>
        </authorList>
    </citation>
    <scope>NUCLEOTIDE SEQUENCE [LARGE SCALE GENOMIC DNA]</scope>
    <source>
        <strain evidence="11">Lst14</strain>
    </source>
</reference>
<dbReference type="InterPro" id="IPR035892">
    <property type="entry name" value="C2_domain_sf"/>
</dbReference>
<evidence type="ECO:0000256" key="6">
    <source>
        <dbReference type="ARBA" id="ARBA00022989"/>
    </source>
</evidence>
<keyword evidence="5" id="KW-0106">Calcium</keyword>
<dbReference type="SUPFAM" id="SSF49562">
    <property type="entry name" value="C2 domain (Calcium/lipid-binding domain, CaLB)"/>
    <property type="match status" value="4"/>
</dbReference>
<dbReference type="SMART" id="SM01201">
    <property type="entry name" value="FerB"/>
    <property type="match status" value="1"/>
</dbReference>
<dbReference type="InterPro" id="IPR055072">
    <property type="entry name" value="Ferlin_DSRM"/>
</dbReference>
<dbReference type="PANTHER" id="PTHR12546">
    <property type="entry name" value="FER-1-LIKE"/>
    <property type="match status" value="1"/>
</dbReference>
<dbReference type="GO" id="GO:0007009">
    <property type="term" value="P:plasma membrane organization"/>
    <property type="evidence" value="ECO:0007669"/>
    <property type="project" value="TreeGrafter"/>
</dbReference>
<dbReference type="PANTHER" id="PTHR12546:SF60">
    <property type="entry name" value="MISFIRE, ISOFORM F"/>
    <property type="match status" value="1"/>
</dbReference>
<feature type="domain" description="C2" evidence="10">
    <location>
        <begin position="1"/>
        <end position="110"/>
    </location>
</feature>
<dbReference type="InterPro" id="IPR037721">
    <property type="entry name" value="Ferlin"/>
</dbReference>
<keyword evidence="6 9" id="KW-1133">Transmembrane helix</keyword>
<keyword evidence="2 9" id="KW-0812">Transmembrane</keyword>
<evidence type="ECO:0000256" key="1">
    <source>
        <dbReference type="ARBA" id="ARBA00004167"/>
    </source>
</evidence>
<dbReference type="FunCoup" id="A0A482XFV6">
    <property type="interactions" value="36"/>
</dbReference>
<feature type="domain" description="C2" evidence="10">
    <location>
        <begin position="1135"/>
        <end position="1252"/>
    </location>
</feature>
<dbReference type="InterPro" id="IPR012968">
    <property type="entry name" value="FerIin_dom"/>
</dbReference>
<dbReference type="InParanoid" id="A0A482XFV6"/>
<evidence type="ECO:0000256" key="7">
    <source>
        <dbReference type="ARBA" id="ARBA00023136"/>
    </source>
</evidence>
<evidence type="ECO:0000256" key="4">
    <source>
        <dbReference type="ARBA" id="ARBA00022737"/>
    </source>
</evidence>
<keyword evidence="4" id="KW-0677">Repeat</keyword>
<dbReference type="Pfam" id="PF16165">
    <property type="entry name" value="Ferlin_C"/>
    <property type="match status" value="1"/>
</dbReference>